<reference evidence="1" key="1">
    <citation type="journal article" date="2015" name="Nature">
        <title>Complex archaea that bridge the gap between prokaryotes and eukaryotes.</title>
        <authorList>
            <person name="Spang A."/>
            <person name="Saw J.H."/>
            <person name="Jorgensen S.L."/>
            <person name="Zaremba-Niedzwiedzka K."/>
            <person name="Martijn J."/>
            <person name="Lind A.E."/>
            <person name="van Eijk R."/>
            <person name="Schleper C."/>
            <person name="Guy L."/>
            <person name="Ettema T.J."/>
        </authorList>
    </citation>
    <scope>NUCLEOTIDE SEQUENCE</scope>
</reference>
<organism evidence="1">
    <name type="scientific">marine sediment metagenome</name>
    <dbReference type="NCBI Taxonomy" id="412755"/>
    <lineage>
        <taxon>unclassified sequences</taxon>
        <taxon>metagenomes</taxon>
        <taxon>ecological metagenomes</taxon>
    </lineage>
</organism>
<proteinExistence type="predicted"/>
<accession>A0A0F9BUT3</accession>
<gene>
    <name evidence="1" type="ORF">LCGC14_2746100</name>
</gene>
<dbReference type="AlphaFoldDB" id="A0A0F9BUT3"/>
<dbReference type="EMBL" id="LAZR01050087">
    <property type="protein sequence ID" value="KKK88146.1"/>
    <property type="molecule type" value="Genomic_DNA"/>
</dbReference>
<comment type="caution">
    <text evidence="1">The sequence shown here is derived from an EMBL/GenBank/DDBJ whole genome shotgun (WGS) entry which is preliminary data.</text>
</comment>
<sequence>MTQYQDLKGTPLDAYNKCCNELLRRAQEQLGLPREQLIMRDLRSDDLGITGKWGYTVTSTSGWNNLVNTQTIADNRYICISGIFTEESTPTVHSIRITRGGSVSRWWNVQRVGLVEDNEMHVDDPIIVDQ</sequence>
<protein>
    <submittedName>
        <fullName evidence="1">Uncharacterized protein</fullName>
    </submittedName>
</protein>
<feature type="non-terminal residue" evidence="1">
    <location>
        <position position="130"/>
    </location>
</feature>
<evidence type="ECO:0000313" key="1">
    <source>
        <dbReference type="EMBL" id="KKK88146.1"/>
    </source>
</evidence>
<name>A0A0F9BUT3_9ZZZZ</name>